<dbReference type="Gene3D" id="3.90.1750.20">
    <property type="entry name" value="Putative Large Serine Recombinase, Chain B, Domain 2"/>
    <property type="match status" value="1"/>
</dbReference>
<dbReference type="InterPro" id="IPR036162">
    <property type="entry name" value="Resolvase-like_N_sf"/>
</dbReference>
<dbReference type="SMART" id="SM00857">
    <property type="entry name" value="Resolvase"/>
    <property type="match status" value="1"/>
</dbReference>
<sequence>MPKERVEKNHQDNTIQNMMSLQEKFKEIINDVVGPIQDESFLPPLKTVSLEKDIKPAIGYIRYSDKKQDDNNSVEMQKRQIENKASLEGYHIILWSMDKAVSATHKDAINRPWMKVLFNCASIEQFIGAIFFCEESRVSRRVNDFVRDVHDPLKEEKPTLKFFSTTEPDEWDPTKPHIQAKLLIYRNESEYKKDRTVRYQNNCLYPSDNQKPKRPGSALPYGYTKDNNGEIIIDNTDNKADIVYLINYLSSVGYSNKFIATLLNDCEIPSPKGKSWVASMIDKIIQNLFYQGYLTWNVRESRTNSARKKLDQIDIFKSSHEPIIPPHLAEAVKQMKSFKNQFGRNMDTPFTLKDLLECKNCHVPLTSKNFTSGKSNNQKYVYRCTSCKNFVEVEKVHDIVFKKVFDHLSKNSVGMKKEALTMLKRWNKSVTQKQSDVLKTIQHVKEQERFVVNRNTPEEIEFANSIASTLDKLTKKVEELAEIIKKIEQLLDPTKLEILFTSFFKNDKSNPLSKLELRSLFLFLIEKIDLNLATNNVSINYRITPFVDIEKWISQATADLAM</sequence>
<dbReference type="PROSITE" id="PS51737">
    <property type="entry name" value="RECOMBINASE_DNA_BIND"/>
    <property type="match status" value="1"/>
</dbReference>
<dbReference type="AlphaFoldDB" id="A0A4Y8IJ13"/>
<dbReference type="Pfam" id="PF00239">
    <property type="entry name" value="Resolvase"/>
    <property type="match status" value="1"/>
</dbReference>
<dbReference type="GO" id="GO:0000150">
    <property type="term" value="F:DNA strand exchange activity"/>
    <property type="evidence" value="ECO:0007669"/>
    <property type="project" value="InterPro"/>
</dbReference>
<accession>A0A4Y8IJ13</accession>
<dbReference type="InterPro" id="IPR050639">
    <property type="entry name" value="SSR_resolvase"/>
</dbReference>
<proteinExistence type="predicted"/>
<dbReference type="Gene3D" id="3.40.50.1390">
    <property type="entry name" value="Resolvase, N-terminal catalytic domain"/>
    <property type="match status" value="1"/>
</dbReference>
<protein>
    <submittedName>
        <fullName evidence="2">Recombinase family protein</fullName>
    </submittedName>
</protein>
<gene>
    <name evidence="2" type="ORF">E3U55_15825</name>
</gene>
<dbReference type="InterPro" id="IPR011109">
    <property type="entry name" value="DNA_bind_recombinase_dom"/>
</dbReference>
<dbReference type="InterPro" id="IPR038109">
    <property type="entry name" value="DNA_bind_recomb_sf"/>
</dbReference>
<dbReference type="PANTHER" id="PTHR30461:SF23">
    <property type="entry name" value="DNA RECOMBINASE-RELATED"/>
    <property type="match status" value="1"/>
</dbReference>
<reference evidence="2 3" key="1">
    <citation type="submission" date="2019-03" db="EMBL/GenBank/DDBJ databases">
        <authorList>
            <person name="He R.-H."/>
        </authorList>
    </citation>
    <scope>NUCLEOTIDE SEQUENCE [LARGE SCALE GENOMIC DNA]</scope>
    <source>
        <strain evidence="3">SH 714</strain>
    </source>
</reference>
<dbReference type="Pfam" id="PF07508">
    <property type="entry name" value="Recombinase"/>
    <property type="match status" value="1"/>
</dbReference>
<dbReference type="OrthoDB" id="9811097at2"/>
<evidence type="ECO:0000259" key="1">
    <source>
        <dbReference type="PROSITE" id="PS51737"/>
    </source>
</evidence>
<feature type="domain" description="Recombinase" evidence="1">
    <location>
        <begin position="220"/>
        <end position="342"/>
    </location>
</feature>
<keyword evidence="3" id="KW-1185">Reference proteome</keyword>
<organism evidence="2 3">
    <name type="scientific">Filobacillus milosensis</name>
    <dbReference type="NCBI Taxonomy" id="94137"/>
    <lineage>
        <taxon>Bacteria</taxon>
        <taxon>Bacillati</taxon>
        <taxon>Bacillota</taxon>
        <taxon>Bacilli</taxon>
        <taxon>Bacillales</taxon>
        <taxon>Bacillaceae</taxon>
        <taxon>Filobacillus</taxon>
    </lineage>
</organism>
<name>A0A4Y8IJ13_9BACI</name>
<dbReference type="GO" id="GO:0003677">
    <property type="term" value="F:DNA binding"/>
    <property type="evidence" value="ECO:0007669"/>
    <property type="project" value="InterPro"/>
</dbReference>
<evidence type="ECO:0000313" key="3">
    <source>
        <dbReference type="Proteomes" id="UP000297975"/>
    </source>
</evidence>
<dbReference type="InterPro" id="IPR006119">
    <property type="entry name" value="Resolv_N"/>
</dbReference>
<dbReference type="EMBL" id="SOPW01000024">
    <property type="protein sequence ID" value="TFB13587.1"/>
    <property type="molecule type" value="Genomic_DNA"/>
</dbReference>
<dbReference type="RefSeq" id="WP_134341455.1">
    <property type="nucleotide sequence ID" value="NZ_SOPW01000024.1"/>
</dbReference>
<dbReference type="PANTHER" id="PTHR30461">
    <property type="entry name" value="DNA-INVERTASE FROM LAMBDOID PROPHAGE"/>
    <property type="match status" value="1"/>
</dbReference>
<evidence type="ECO:0000313" key="2">
    <source>
        <dbReference type="EMBL" id="TFB13587.1"/>
    </source>
</evidence>
<dbReference type="SUPFAM" id="SSF53041">
    <property type="entry name" value="Resolvase-like"/>
    <property type="match status" value="1"/>
</dbReference>
<dbReference type="Proteomes" id="UP000297975">
    <property type="component" value="Unassembled WGS sequence"/>
</dbReference>
<comment type="caution">
    <text evidence="2">The sequence shown here is derived from an EMBL/GenBank/DDBJ whole genome shotgun (WGS) entry which is preliminary data.</text>
</comment>